<dbReference type="Proteomes" id="UP000431092">
    <property type="component" value="Unassembled WGS sequence"/>
</dbReference>
<dbReference type="Pfam" id="PF25906">
    <property type="entry name" value="PucR-like_N"/>
    <property type="match status" value="1"/>
</dbReference>
<evidence type="ECO:0000259" key="2">
    <source>
        <dbReference type="Pfam" id="PF25906"/>
    </source>
</evidence>
<dbReference type="Pfam" id="PF13556">
    <property type="entry name" value="HTH_30"/>
    <property type="match status" value="1"/>
</dbReference>
<feature type="domain" description="PucR-like N-terminal" evidence="2">
    <location>
        <begin position="12"/>
        <end position="177"/>
    </location>
</feature>
<evidence type="ECO:0000313" key="3">
    <source>
        <dbReference type="EMBL" id="MTB71922.1"/>
    </source>
</evidence>
<dbReference type="PANTHER" id="PTHR33744:SF1">
    <property type="entry name" value="DNA-BINDING TRANSCRIPTIONAL ACTIVATOR ADER"/>
    <property type="match status" value="1"/>
</dbReference>
<accession>A0A6I3ID47</accession>
<comment type="caution">
    <text evidence="3">The sequence shown here is derived from an EMBL/GenBank/DDBJ whole genome shotgun (WGS) entry which is preliminary data.</text>
</comment>
<dbReference type="RefSeq" id="WP_154593217.1">
    <property type="nucleotide sequence ID" value="NZ_WLVL01000028.1"/>
</dbReference>
<dbReference type="EMBL" id="WLVL01000028">
    <property type="protein sequence ID" value="MTB71922.1"/>
    <property type="molecule type" value="Genomic_DNA"/>
</dbReference>
<dbReference type="InterPro" id="IPR042070">
    <property type="entry name" value="PucR_C-HTH_sf"/>
</dbReference>
<keyword evidence="4" id="KW-1185">Reference proteome</keyword>
<evidence type="ECO:0000313" key="4">
    <source>
        <dbReference type="Proteomes" id="UP000431092"/>
    </source>
</evidence>
<sequence length="400" mass="43585">MTPQSRAEAPPWLSLPAEISDLLRPRVDEIVDHIIKAVPRDVPDYARPMEGRFGQGLHQGVAIALDRFLDLPGSDRPALEPDSRRVYAGLGRGEFRSGRQLGSLLAAYRSGARVTFRTAAQIAVQAGVAPDVIVPLGESIFAYIDELSAASVEGYADEQNEQLGEVERRRTELALLILHGRASSAGIDQAALAAGWALPPMLAVVALRREQAQGLRLALGRGALVVEREDDVVALVPAPTTERARRDLERALRGRGAVVGPTRPWNEAPESLRLTVLTIARLEQAATRSAVAPERPDIVFVGDYLAQLALHAEPAVVADLARVRLAPLDAFAPATRERLAETLLHWLVHWGQRQPVADALSIHPQTVGYRVTQLREAFGPALDDPEIRFELLLVLRAGHR</sequence>
<gene>
    <name evidence="3" type="ORF">GGG17_08050</name>
</gene>
<dbReference type="InterPro" id="IPR058663">
    <property type="entry name" value="PucR-like_N"/>
</dbReference>
<feature type="domain" description="PucR C-terminal helix-turn-helix" evidence="1">
    <location>
        <begin position="339"/>
        <end position="397"/>
    </location>
</feature>
<dbReference type="Gene3D" id="1.10.10.2840">
    <property type="entry name" value="PucR C-terminal helix-turn-helix domain"/>
    <property type="match status" value="1"/>
</dbReference>
<dbReference type="InterPro" id="IPR051448">
    <property type="entry name" value="CdaR-like_regulators"/>
</dbReference>
<dbReference type="PANTHER" id="PTHR33744">
    <property type="entry name" value="CARBOHYDRATE DIACID REGULATOR"/>
    <property type="match status" value="1"/>
</dbReference>
<proteinExistence type="predicted"/>
<protein>
    <submittedName>
        <fullName evidence="3">PucR family transcriptional regulator</fullName>
    </submittedName>
</protein>
<dbReference type="InterPro" id="IPR025736">
    <property type="entry name" value="PucR_C-HTH_dom"/>
</dbReference>
<evidence type="ECO:0000259" key="1">
    <source>
        <dbReference type="Pfam" id="PF13556"/>
    </source>
</evidence>
<organism evidence="3 4">
    <name type="scientific">Arsenicicoccus cauae</name>
    <dbReference type="NCBI Taxonomy" id="2663847"/>
    <lineage>
        <taxon>Bacteria</taxon>
        <taxon>Bacillati</taxon>
        <taxon>Actinomycetota</taxon>
        <taxon>Actinomycetes</taxon>
        <taxon>Micrococcales</taxon>
        <taxon>Intrasporangiaceae</taxon>
        <taxon>Arsenicicoccus</taxon>
    </lineage>
</organism>
<name>A0A6I3ID47_9MICO</name>
<dbReference type="AlphaFoldDB" id="A0A6I3ID47"/>
<reference evidence="3 4" key="1">
    <citation type="submission" date="2019-11" db="EMBL/GenBank/DDBJ databases">
        <title>Whole genome sequencing identifies a novel species of the genus Arsenicicoccus isolated from human blood.</title>
        <authorList>
            <person name="Jeong J.H."/>
            <person name="Kweon O.J."/>
            <person name="Kim H.R."/>
            <person name="Kim T.-H."/>
            <person name="Ha S.-M."/>
            <person name="Lee M.-K."/>
        </authorList>
    </citation>
    <scope>NUCLEOTIDE SEQUENCE [LARGE SCALE GENOMIC DNA]</scope>
    <source>
        <strain evidence="3 4">MKL-02</strain>
    </source>
</reference>